<feature type="region of interest" description="Disordered" evidence="1">
    <location>
        <begin position="333"/>
        <end position="415"/>
    </location>
</feature>
<feature type="compositionally biased region" description="Polar residues" evidence="1">
    <location>
        <begin position="249"/>
        <end position="284"/>
    </location>
</feature>
<reference evidence="2 3" key="2">
    <citation type="submission" date="2015-05" db="EMBL/GenBank/DDBJ databases">
        <authorList>
            <person name="Morales-Cruz A."/>
            <person name="Amrine K.C."/>
            <person name="Cantu D."/>
        </authorList>
    </citation>
    <scope>NUCLEOTIDE SEQUENCE [LARGE SCALE GENOMIC DNA]</scope>
    <source>
        <strain evidence="2">UCRPC4</strain>
    </source>
</reference>
<feature type="region of interest" description="Disordered" evidence="1">
    <location>
        <begin position="491"/>
        <end position="567"/>
    </location>
</feature>
<dbReference type="InterPro" id="IPR018554">
    <property type="entry name" value="FRQ"/>
</dbReference>
<keyword evidence="3" id="KW-1185">Reference proteome</keyword>
<name>A0A0G2EXJ5_PHACM</name>
<feature type="region of interest" description="Disordered" evidence="1">
    <location>
        <begin position="204"/>
        <end position="292"/>
    </location>
</feature>
<feature type="compositionally biased region" description="Low complexity" evidence="1">
    <location>
        <begin position="506"/>
        <end position="518"/>
    </location>
</feature>
<sequence>MDAKEDIHMQSLDMGQSTEEPHPVTYHRNPRRCSPEDSVSLRPSLKREHRSEVQSNKAVADPQEQSPLLEERKRSSSQSSATGWFKRRNEKVEAKNDDLMQESPFFLDSHPTDSHSEPEEGRHPTSAWANGQFTSHDSENSDLRDVIDDLTVENKQLRERLKRYEKSTLSEMNRDKMFELRIHGLSSSKKRDLEQLLADFVTKNNVKGRRTPQAASSENNSSNIMSSTSNARSMGYKPGQSAPGDSGYASLSTGATHANSQSGLRSQSGPSSHTNSSQGFTRDQSSSKSRNNNVRSYLHNIPESLLPRVSPLMSERAKKKIVVQRLEYLFTGRSAAPGPHSQPMQQQEVSDSAAREDPYKSEGTREAPIMSHTKFTLERSPKHRQDSNSDASEDSPDHAYPHAGHKSPDQRPTRPLDLDIHRAQVPEDNMQYIRHLGLGSPTRHENETEGWVYLNLLMNMAQLHTLNVTPDFIKRAVSDMSERFELSPDGRKIRWKGGEDGTRLASDSSSRSDAMSGDSPDEFNASRNPSNVPSHDGRPLPSRSRSGKPRQTDSMEASTSSIPLRSSRDSRFDYKPVVFRQQRSTDPSEDYMYPEYESQSGGIDDATHQSTPNYMSREGTISQRTSNAPIIFYNNAVFYTDMAGDIRAIDKAKAPVEGDNLRVLGVSDCNHIEQDSNWHQALPGNDVRPLSRAELENAKIQSLQLVPLSDATETPEHFQDFPVSGLGGVAPQDNFLIDVKTKHPTKLPARDETTNKKSYAVVSTKTTNLPTSRLPPPSYIFLTSSSSSNLDDEEFDSEDELTDSSLDENMPVPPQMLAQISSNSYEDGSEDNDEDSSIHMLHRARRLDPGAIDEGESSEYEELDGILPDELPAGSSAATAGGGSGYASGAESPMSMEMGPSSLKRRRSTVDSAIPTTSRSQKSPRMDSSA</sequence>
<dbReference type="GO" id="GO:0007623">
    <property type="term" value="P:circadian rhythm"/>
    <property type="evidence" value="ECO:0007669"/>
    <property type="project" value="InterPro"/>
</dbReference>
<proteinExistence type="predicted"/>
<feature type="compositionally biased region" description="Basic and acidic residues" evidence="1">
    <location>
        <begin position="375"/>
        <end position="387"/>
    </location>
</feature>
<gene>
    <name evidence="2" type="ORF">UCRPC4_g01360</name>
</gene>
<reference evidence="2 3" key="1">
    <citation type="submission" date="2015-05" db="EMBL/GenBank/DDBJ databases">
        <title>Distinctive expansion of gene families associated with plant cell wall degradation and secondary metabolism in the genomes of grapevine trunk pathogens.</title>
        <authorList>
            <person name="Lawrence D.P."/>
            <person name="Travadon R."/>
            <person name="Rolshausen P.E."/>
            <person name="Baumgartner K."/>
        </authorList>
    </citation>
    <scope>NUCLEOTIDE SEQUENCE [LARGE SCALE GENOMIC DNA]</scope>
    <source>
        <strain evidence="2">UCRPC4</strain>
    </source>
</reference>
<dbReference type="GO" id="GO:0005737">
    <property type="term" value="C:cytoplasm"/>
    <property type="evidence" value="ECO:0007669"/>
    <property type="project" value="InterPro"/>
</dbReference>
<dbReference type="GO" id="GO:0005634">
    <property type="term" value="C:nucleus"/>
    <property type="evidence" value="ECO:0007669"/>
    <property type="project" value="InterPro"/>
</dbReference>
<evidence type="ECO:0000256" key="1">
    <source>
        <dbReference type="SAM" id="MobiDB-lite"/>
    </source>
</evidence>
<accession>A0A0G2EXJ5</accession>
<feature type="compositionally biased region" description="Polar residues" evidence="1">
    <location>
        <begin position="552"/>
        <end position="564"/>
    </location>
</feature>
<feature type="compositionally biased region" description="Basic and acidic residues" evidence="1">
    <location>
        <begin position="110"/>
        <end position="123"/>
    </location>
</feature>
<dbReference type="GO" id="GO:0006355">
    <property type="term" value="P:regulation of DNA-templated transcription"/>
    <property type="evidence" value="ECO:0007669"/>
    <property type="project" value="InterPro"/>
</dbReference>
<organism evidence="2 3">
    <name type="scientific">Phaeomoniella chlamydospora</name>
    <name type="common">Phaeoacremonium chlamydosporum</name>
    <dbReference type="NCBI Taxonomy" id="158046"/>
    <lineage>
        <taxon>Eukaryota</taxon>
        <taxon>Fungi</taxon>
        <taxon>Dikarya</taxon>
        <taxon>Ascomycota</taxon>
        <taxon>Pezizomycotina</taxon>
        <taxon>Eurotiomycetes</taxon>
        <taxon>Chaetothyriomycetidae</taxon>
        <taxon>Phaeomoniellales</taxon>
        <taxon>Phaeomoniellaceae</taxon>
        <taxon>Phaeomoniella</taxon>
    </lineage>
</organism>
<feature type="compositionally biased region" description="Acidic residues" evidence="1">
    <location>
        <begin position="851"/>
        <end position="864"/>
    </location>
</feature>
<feature type="compositionally biased region" description="Polar residues" evidence="1">
    <location>
        <begin position="910"/>
        <end position="930"/>
    </location>
</feature>
<feature type="compositionally biased region" description="Basic and acidic residues" evidence="1">
    <location>
        <begin position="353"/>
        <end position="365"/>
    </location>
</feature>
<dbReference type="Proteomes" id="UP000053317">
    <property type="component" value="Unassembled WGS sequence"/>
</dbReference>
<evidence type="ECO:0000313" key="3">
    <source>
        <dbReference type="Proteomes" id="UP000053317"/>
    </source>
</evidence>
<feature type="compositionally biased region" description="Basic and acidic residues" evidence="1">
    <location>
        <begin position="491"/>
        <end position="502"/>
    </location>
</feature>
<dbReference type="EMBL" id="LCWF01000033">
    <property type="protein sequence ID" value="KKY26894.1"/>
    <property type="molecule type" value="Genomic_DNA"/>
</dbReference>
<feature type="compositionally biased region" description="Acidic residues" evidence="1">
    <location>
        <begin position="790"/>
        <end position="806"/>
    </location>
</feature>
<comment type="caution">
    <text evidence="2">The sequence shown here is derived from an EMBL/GenBank/DDBJ whole genome shotgun (WGS) entry which is preliminary data.</text>
</comment>
<feature type="compositionally biased region" description="Low complexity" evidence="1">
    <location>
        <begin position="214"/>
        <end position="233"/>
    </location>
</feature>
<feature type="compositionally biased region" description="Basic and acidic residues" evidence="1">
    <location>
        <begin position="395"/>
        <end position="415"/>
    </location>
</feature>
<dbReference type="Pfam" id="PF09421">
    <property type="entry name" value="FRQ"/>
    <property type="match status" value="1"/>
</dbReference>
<evidence type="ECO:0000313" key="2">
    <source>
        <dbReference type="EMBL" id="KKY26894.1"/>
    </source>
</evidence>
<feature type="region of interest" description="Disordered" evidence="1">
    <location>
        <begin position="1"/>
        <end position="142"/>
    </location>
</feature>
<feature type="region of interest" description="Disordered" evidence="1">
    <location>
        <begin position="783"/>
        <end position="930"/>
    </location>
</feature>
<feature type="compositionally biased region" description="Low complexity" evidence="1">
    <location>
        <begin position="887"/>
        <end position="902"/>
    </location>
</feature>
<dbReference type="AlphaFoldDB" id="A0A0G2EXJ5"/>
<dbReference type="OrthoDB" id="2536795at2759"/>
<protein>
    <submittedName>
        <fullName evidence="2">Putative frequency clock protein</fullName>
    </submittedName>
</protein>